<sequence>MGATGDSRHRHVLHSSPQFKREASIMAPVSATIWQLPLAPALASTVQQTQSLTIPLILVDGACFRAAPSWYESPSRVKELSHMGPGFPADMDRYGEAQRRRPYDFRTFRRAWHPRAHTSPAAVASLSKLSDVSLSLLWNGASLKVYTSTLSRPESCTLRETSNIVATRAPEPQLLTFESRGPVPWASGKCLPLRCVFATVVTIYVNKVMHIGSTTTLQVVGAVGEHALVQLPSLTLSNSLGELNRINGKHVLNFSLCTPSRRSRAFQVFDGLNVAGVSEEASFRTAMAVNQAHWWTGDISTQTDGPLAEHIGRHWMALADPGTSNYFFGHIPA</sequence>
<dbReference type="Proteomes" id="UP000218209">
    <property type="component" value="Unassembled WGS sequence"/>
</dbReference>
<gene>
    <name evidence="1" type="ORF">BU14_0484s0010</name>
</gene>
<evidence type="ECO:0000313" key="2">
    <source>
        <dbReference type="Proteomes" id="UP000218209"/>
    </source>
</evidence>
<dbReference type="EMBL" id="KV919094">
    <property type="protein sequence ID" value="OSX71983.1"/>
    <property type="molecule type" value="Genomic_DNA"/>
</dbReference>
<accession>A0A1X6NUB5</accession>
<protein>
    <submittedName>
        <fullName evidence="1">Uncharacterized protein</fullName>
    </submittedName>
</protein>
<dbReference type="AlphaFoldDB" id="A0A1X6NUB5"/>
<name>A0A1X6NUB5_PORUM</name>
<organism evidence="1 2">
    <name type="scientific">Porphyra umbilicalis</name>
    <name type="common">Purple laver</name>
    <name type="synonym">Red alga</name>
    <dbReference type="NCBI Taxonomy" id="2786"/>
    <lineage>
        <taxon>Eukaryota</taxon>
        <taxon>Rhodophyta</taxon>
        <taxon>Bangiophyceae</taxon>
        <taxon>Bangiales</taxon>
        <taxon>Bangiaceae</taxon>
        <taxon>Porphyra</taxon>
    </lineage>
</organism>
<evidence type="ECO:0000313" key="1">
    <source>
        <dbReference type="EMBL" id="OSX71983.1"/>
    </source>
</evidence>
<proteinExistence type="predicted"/>
<reference evidence="1 2" key="1">
    <citation type="submission" date="2017-03" db="EMBL/GenBank/DDBJ databases">
        <title>WGS assembly of Porphyra umbilicalis.</title>
        <authorList>
            <person name="Brawley S.H."/>
            <person name="Blouin N.A."/>
            <person name="Ficko-Blean E."/>
            <person name="Wheeler G.L."/>
            <person name="Lohr M."/>
            <person name="Goodson H.V."/>
            <person name="Jenkins J.W."/>
            <person name="Blaby-Haas C.E."/>
            <person name="Helliwell K.E."/>
            <person name="Chan C."/>
            <person name="Marriage T."/>
            <person name="Bhattacharya D."/>
            <person name="Klein A.S."/>
            <person name="Badis Y."/>
            <person name="Brodie J."/>
            <person name="Cao Y."/>
            <person name="Collen J."/>
            <person name="Dittami S.M."/>
            <person name="Gachon C.M."/>
            <person name="Green B.R."/>
            <person name="Karpowicz S."/>
            <person name="Kim J.W."/>
            <person name="Kudahl U."/>
            <person name="Lin S."/>
            <person name="Michel G."/>
            <person name="Mittag M."/>
            <person name="Olson B.J."/>
            <person name="Pangilinan J."/>
            <person name="Peng Y."/>
            <person name="Qiu H."/>
            <person name="Shu S."/>
            <person name="Singer J.T."/>
            <person name="Smith A.G."/>
            <person name="Sprecher B.N."/>
            <person name="Wagner V."/>
            <person name="Wang W."/>
            <person name="Wang Z.-Y."/>
            <person name="Yan J."/>
            <person name="Yarish C."/>
            <person name="Zoeuner-Riek S."/>
            <person name="Zhuang Y."/>
            <person name="Zou Y."/>
            <person name="Lindquist E.A."/>
            <person name="Grimwood J."/>
            <person name="Barry K."/>
            <person name="Rokhsar D.S."/>
            <person name="Schmutz J."/>
            <person name="Stiller J.W."/>
            <person name="Grossman A.R."/>
            <person name="Prochnik S.E."/>
        </authorList>
    </citation>
    <scope>NUCLEOTIDE SEQUENCE [LARGE SCALE GENOMIC DNA]</scope>
    <source>
        <strain evidence="1">4086291</strain>
    </source>
</reference>
<keyword evidence="2" id="KW-1185">Reference proteome</keyword>
<feature type="non-terminal residue" evidence="1">
    <location>
        <position position="333"/>
    </location>
</feature>